<feature type="transmembrane region" description="Helical" evidence="1">
    <location>
        <begin position="510"/>
        <end position="532"/>
    </location>
</feature>
<feature type="transmembrane region" description="Helical" evidence="1">
    <location>
        <begin position="538"/>
        <end position="562"/>
    </location>
</feature>
<reference evidence="3 4" key="1">
    <citation type="submission" date="2024-03" db="EMBL/GenBank/DDBJ databases">
        <title>Mouse gut bacterial collection (mGBC) of GemPharmatech.</title>
        <authorList>
            <person name="He Y."/>
            <person name="Dong L."/>
            <person name="Wu D."/>
            <person name="Gao X."/>
            <person name="Lin Z."/>
        </authorList>
    </citation>
    <scope>NUCLEOTIDE SEQUENCE [LARGE SCALE GENOMIC DNA]</scope>
    <source>
        <strain evidence="3 4">54-13</strain>
    </source>
</reference>
<feature type="transmembrane region" description="Helical" evidence="1">
    <location>
        <begin position="359"/>
        <end position="385"/>
    </location>
</feature>
<comment type="caution">
    <text evidence="3">The sequence shown here is derived from an EMBL/GenBank/DDBJ whole genome shotgun (WGS) entry which is preliminary data.</text>
</comment>
<keyword evidence="1" id="KW-1133">Transmembrane helix</keyword>
<dbReference type="RefSeq" id="WP_148463861.1">
    <property type="nucleotide sequence ID" value="NZ_JBCLPP010000021.1"/>
</dbReference>
<dbReference type="Proteomes" id="UP001565200">
    <property type="component" value="Unassembled WGS sequence"/>
</dbReference>
<feature type="transmembrane region" description="Helical" evidence="1">
    <location>
        <begin position="405"/>
        <end position="425"/>
    </location>
</feature>
<dbReference type="EMBL" id="JBCLPP010000021">
    <property type="protein sequence ID" value="MEY8245643.1"/>
    <property type="molecule type" value="Genomic_DNA"/>
</dbReference>
<feature type="transmembrane region" description="Helical" evidence="1">
    <location>
        <begin position="582"/>
        <end position="605"/>
    </location>
</feature>
<keyword evidence="4" id="KW-1185">Reference proteome</keyword>
<dbReference type="PANTHER" id="PTHR10422">
    <property type="entry name" value="CYTOCHROME C OXIDASE SUBUNIT 1"/>
    <property type="match status" value="1"/>
</dbReference>
<evidence type="ECO:0000313" key="4">
    <source>
        <dbReference type="Proteomes" id="UP001565200"/>
    </source>
</evidence>
<feature type="transmembrane region" description="Helical" evidence="1">
    <location>
        <begin position="20"/>
        <end position="41"/>
    </location>
</feature>
<dbReference type="Pfam" id="PF00115">
    <property type="entry name" value="COX1"/>
    <property type="match status" value="1"/>
</dbReference>
<feature type="transmembrane region" description="Helical" evidence="1">
    <location>
        <begin position="665"/>
        <end position="688"/>
    </location>
</feature>
<dbReference type="InterPro" id="IPR036927">
    <property type="entry name" value="Cyt_c_oxase-like_su1_sf"/>
</dbReference>
<evidence type="ECO:0000313" key="3">
    <source>
        <dbReference type="EMBL" id="MEY8245643.1"/>
    </source>
</evidence>
<feature type="transmembrane region" description="Helical" evidence="1">
    <location>
        <begin position="221"/>
        <end position="243"/>
    </location>
</feature>
<dbReference type="PANTHER" id="PTHR10422:SF38">
    <property type="entry name" value="CYTOCHROME B SUBUNIT OF NITRIC OXIDE REDUCTASE"/>
    <property type="match status" value="1"/>
</dbReference>
<keyword evidence="1" id="KW-0472">Membrane</keyword>
<accession>A0ABV4CW71</accession>
<gene>
    <name evidence="3" type="ORF">AAK873_08455</name>
</gene>
<feature type="transmembrane region" description="Helical" evidence="1">
    <location>
        <begin position="721"/>
        <end position="740"/>
    </location>
</feature>
<feature type="transmembrane region" description="Helical" evidence="1">
    <location>
        <begin position="277"/>
        <end position="298"/>
    </location>
</feature>
<dbReference type="SUPFAM" id="SSF81442">
    <property type="entry name" value="Cytochrome c oxidase subunit I-like"/>
    <property type="match status" value="1"/>
</dbReference>
<name>A0ABV4CW71_9BACT</name>
<dbReference type="Gene3D" id="1.20.210.10">
    <property type="entry name" value="Cytochrome c oxidase-like, subunit I domain"/>
    <property type="match status" value="1"/>
</dbReference>
<organism evidence="3 4">
    <name type="scientific">Heminiphilus faecis</name>
    <dbReference type="NCBI Taxonomy" id="2601703"/>
    <lineage>
        <taxon>Bacteria</taxon>
        <taxon>Pseudomonadati</taxon>
        <taxon>Bacteroidota</taxon>
        <taxon>Bacteroidia</taxon>
        <taxon>Bacteroidales</taxon>
        <taxon>Muribaculaceae</taxon>
        <taxon>Heminiphilus</taxon>
    </lineage>
</organism>
<proteinExistence type="predicted"/>
<dbReference type="InterPro" id="IPR000883">
    <property type="entry name" value="Cyt_C_Oxase_1"/>
</dbReference>
<keyword evidence="1" id="KW-0812">Transmembrane</keyword>
<feature type="transmembrane region" description="Helical" evidence="1">
    <location>
        <begin position="437"/>
        <end position="459"/>
    </location>
</feature>
<feature type="transmembrane region" description="Helical" evidence="1">
    <location>
        <begin position="471"/>
        <end position="498"/>
    </location>
</feature>
<dbReference type="InterPro" id="IPR054309">
    <property type="entry name" value="NorB_cytochrome_c-like"/>
</dbReference>
<protein>
    <submittedName>
        <fullName evidence="3">Cbb3-type cytochrome c oxidase subunit I</fullName>
    </submittedName>
</protein>
<feature type="transmembrane region" description="Helical" evidence="1">
    <location>
        <begin position="322"/>
        <end position="347"/>
    </location>
</feature>
<sequence>MDTPNLQFEKDYSSPLISRWWILVLAFVLIYGFAVLITVTYKAYDGRPPIPETVTDSEGNLLFTGNDIREGQSVFLRYGLHDNGSVWGHGAYLGPDFSADYLHQVAMATRELNPGKSTEQINKIAKTNRYDSATGRLVLDNAQTSVFAEAPDYWKEYLSDPSNNGGLQRNLITDRAELHKLSAFFAWSAWACSANRPGEDYSYTNNFPYEPEIGQGPSDPLIVWSVASLIFLLVGIGACMWFAGRDKEADWKAASPAFPAMTADGEQPASVRGLLKFVVIVGLLLLGQTLVGGAVAHYRADPGSFYGLDLSSVFPSQLVRTWHIQLAILWIATGFVIGGLIISRIFGGKEWKGLMQMTYFLFGAFGVVIFGSLLAEWAGLAGWWGNGDGSFWLGSQGWEYIEMGRGFQLLMIVGFLVWAYVLIRNTMPALKVPGKRFLGWLFLIFAICVPVFYIPAIFFDDMTNYTVVDTWRFWVIHLWVEGFFEAFATTMVAMVFVEMGIVSRERASKIIILEAILTFMGGIIGTGHHWYFEGQSTFNMAVSSCFSAMEVVPLVLLCLEGWRFYRASRTGGEPGLAQQHKWIFNFFMSVGFWNFIGAGVFGFLINMPIVSYFEIGTYLTPNHGHAAMFGVFGFLSLGMCVYAMRKNTDDAQWSKIKPWIKCSFWGFNIGLAMMIVLSLLPSGFIQLWDVIHNGYWHARSIEFVTGDAMSTTGWMRMPGDVVFILFGAVPFFIGACKAWWLNWQKRHALKA</sequence>
<feature type="domain" description="Nitric oxide reductase subunit B cytochrome c-like" evidence="2">
    <location>
        <begin position="51"/>
        <end position="209"/>
    </location>
</feature>
<evidence type="ECO:0000259" key="2">
    <source>
        <dbReference type="Pfam" id="PF22085"/>
    </source>
</evidence>
<feature type="transmembrane region" description="Helical" evidence="1">
    <location>
        <begin position="625"/>
        <end position="644"/>
    </location>
</feature>
<dbReference type="Pfam" id="PF22085">
    <property type="entry name" value="NorB_cytochrome_c-like"/>
    <property type="match status" value="1"/>
</dbReference>
<evidence type="ECO:0000256" key="1">
    <source>
        <dbReference type="SAM" id="Phobius"/>
    </source>
</evidence>